<comment type="caution">
    <text evidence="2">The sequence shown here is derived from an EMBL/GenBank/DDBJ whole genome shotgun (WGS) entry which is preliminary data.</text>
</comment>
<evidence type="ECO:0000313" key="3">
    <source>
        <dbReference type="Proteomes" id="UP001500839"/>
    </source>
</evidence>
<dbReference type="InterPro" id="IPR019587">
    <property type="entry name" value="Polyketide_cyclase/dehydratase"/>
</dbReference>
<dbReference type="SUPFAM" id="SSF55961">
    <property type="entry name" value="Bet v1-like"/>
    <property type="match status" value="1"/>
</dbReference>
<dbReference type="Proteomes" id="UP001500839">
    <property type="component" value="Unassembled WGS sequence"/>
</dbReference>
<sequence>MMGERPQAVGPGRCTGAIGPRRHWTRNTRRKQGTTMAVTGHSEIEIAATPAEVMDAIADVEALPTWSSSHKSVTVEERYDDGRPKRVRSTMNVMGINDEQVAEYTWNGDESVSWSLIESSQQKSQEGKYVLEPAGDGTKAVFDLAVETKIAIPGFIVKKAQKSGVETATKGLKKFVEKR</sequence>
<reference evidence="3" key="1">
    <citation type="journal article" date="2019" name="Int. J. Syst. Evol. Microbiol.">
        <title>The Global Catalogue of Microorganisms (GCM) 10K type strain sequencing project: providing services to taxonomists for standard genome sequencing and annotation.</title>
        <authorList>
            <consortium name="The Broad Institute Genomics Platform"/>
            <consortium name="The Broad Institute Genome Sequencing Center for Infectious Disease"/>
            <person name="Wu L."/>
            <person name="Ma J."/>
        </authorList>
    </citation>
    <scope>NUCLEOTIDE SEQUENCE [LARGE SCALE GENOMIC DNA]</scope>
    <source>
        <strain evidence="3">JCM 18542</strain>
    </source>
</reference>
<organism evidence="2 3">
    <name type="scientific">Tomitella cavernea</name>
    <dbReference type="NCBI Taxonomy" id="1387982"/>
    <lineage>
        <taxon>Bacteria</taxon>
        <taxon>Bacillati</taxon>
        <taxon>Actinomycetota</taxon>
        <taxon>Actinomycetes</taxon>
        <taxon>Mycobacteriales</taxon>
        <taxon>Tomitella</taxon>
    </lineage>
</organism>
<name>A0ABP9CWA0_9ACTN</name>
<keyword evidence="3" id="KW-1185">Reference proteome</keyword>
<dbReference type="Pfam" id="PF10604">
    <property type="entry name" value="Polyketide_cyc2"/>
    <property type="match status" value="1"/>
</dbReference>
<accession>A0ABP9CWA0</accession>
<proteinExistence type="predicted"/>
<evidence type="ECO:0000313" key="2">
    <source>
        <dbReference type="EMBL" id="GAA4816022.1"/>
    </source>
</evidence>
<protein>
    <submittedName>
        <fullName evidence="2">SRPBCC family protein</fullName>
    </submittedName>
</protein>
<gene>
    <name evidence="2" type="ORF">GCM10023353_22540</name>
</gene>
<dbReference type="InterPro" id="IPR023393">
    <property type="entry name" value="START-like_dom_sf"/>
</dbReference>
<feature type="region of interest" description="Disordered" evidence="1">
    <location>
        <begin position="1"/>
        <end position="20"/>
    </location>
</feature>
<evidence type="ECO:0000256" key="1">
    <source>
        <dbReference type="SAM" id="MobiDB-lite"/>
    </source>
</evidence>
<dbReference type="PANTHER" id="PTHR39683">
    <property type="entry name" value="CONSERVED PROTEIN TB16.3"/>
    <property type="match status" value="1"/>
</dbReference>
<dbReference type="EMBL" id="BAABKQ010000001">
    <property type="protein sequence ID" value="GAA4816022.1"/>
    <property type="molecule type" value="Genomic_DNA"/>
</dbReference>
<dbReference type="Gene3D" id="3.30.530.20">
    <property type="match status" value="1"/>
</dbReference>
<dbReference type="PANTHER" id="PTHR39683:SF4">
    <property type="entry name" value="COENZYME Q-BINDING PROTEIN COQ10 START DOMAIN-CONTAINING PROTEIN"/>
    <property type="match status" value="1"/>
</dbReference>
<dbReference type="CDD" id="cd07819">
    <property type="entry name" value="SRPBCC_2"/>
    <property type="match status" value="1"/>
</dbReference>